<evidence type="ECO:0000313" key="1">
    <source>
        <dbReference type="EnsemblPlants" id="OPUNC04G01320.1"/>
    </source>
</evidence>
<reference evidence="1" key="2">
    <citation type="submission" date="2018-05" db="EMBL/GenBank/DDBJ databases">
        <title>OpunRS2 (Oryza punctata Reference Sequence Version 2).</title>
        <authorList>
            <person name="Zhang J."/>
            <person name="Kudrna D."/>
            <person name="Lee S."/>
            <person name="Talag J."/>
            <person name="Welchert J."/>
            <person name="Wing R.A."/>
        </authorList>
    </citation>
    <scope>NUCLEOTIDE SEQUENCE [LARGE SCALE GENOMIC DNA]</scope>
</reference>
<accession>A0A0E0KMD2</accession>
<dbReference type="HOGENOM" id="CLU_2088738_0_0_1"/>
<dbReference type="InterPro" id="IPR036390">
    <property type="entry name" value="WH_DNA-bd_sf"/>
</dbReference>
<sequence length="117" mass="13147">MAAPNLPPYITMIREAIMQRRELHNAETSTEAEIMEYLHGTYGDNNIKPLLPFLQIFVRTGLLTQNGAYYGLPPPVPEPNDFQLGYQQGYDQGRLEGYEKGLDAGVPMGEAYNKIRG</sequence>
<dbReference type="Gramene" id="OPUNC04G01320.1">
    <property type="protein sequence ID" value="OPUNC04G01320.1"/>
    <property type="gene ID" value="OPUNC04G01320"/>
</dbReference>
<evidence type="ECO:0008006" key="3">
    <source>
        <dbReference type="Google" id="ProtNLM"/>
    </source>
</evidence>
<proteinExistence type="predicted"/>
<organism evidence="1">
    <name type="scientific">Oryza punctata</name>
    <name type="common">Red rice</name>
    <dbReference type="NCBI Taxonomy" id="4537"/>
    <lineage>
        <taxon>Eukaryota</taxon>
        <taxon>Viridiplantae</taxon>
        <taxon>Streptophyta</taxon>
        <taxon>Embryophyta</taxon>
        <taxon>Tracheophyta</taxon>
        <taxon>Spermatophyta</taxon>
        <taxon>Magnoliopsida</taxon>
        <taxon>Liliopsida</taxon>
        <taxon>Poales</taxon>
        <taxon>Poaceae</taxon>
        <taxon>BOP clade</taxon>
        <taxon>Oryzoideae</taxon>
        <taxon>Oryzeae</taxon>
        <taxon>Oryzinae</taxon>
        <taxon>Oryza</taxon>
    </lineage>
</organism>
<keyword evidence="2" id="KW-1185">Reference proteome</keyword>
<dbReference type="SUPFAM" id="SSF46785">
    <property type="entry name" value="Winged helix' DNA-binding domain"/>
    <property type="match status" value="1"/>
</dbReference>
<dbReference type="AlphaFoldDB" id="A0A0E0KMD2"/>
<evidence type="ECO:0000313" key="2">
    <source>
        <dbReference type="Proteomes" id="UP000026962"/>
    </source>
</evidence>
<dbReference type="EnsemblPlants" id="OPUNC04G01320.1">
    <property type="protein sequence ID" value="OPUNC04G01320.1"/>
    <property type="gene ID" value="OPUNC04G01320"/>
</dbReference>
<dbReference type="Proteomes" id="UP000026962">
    <property type="component" value="Chromosome 4"/>
</dbReference>
<reference evidence="1" key="1">
    <citation type="submission" date="2015-04" db="UniProtKB">
        <authorList>
            <consortium name="EnsemblPlants"/>
        </authorList>
    </citation>
    <scope>IDENTIFICATION</scope>
</reference>
<name>A0A0E0KMD2_ORYPU</name>
<protein>
    <recommendedName>
        <fullName evidence="3">H15 domain-containing protein</fullName>
    </recommendedName>
</protein>